<sequence>MMNVEKQVSRWKENNEIIWRYHDDKGDRTGKWKP</sequence>
<reference evidence="1 2" key="1">
    <citation type="submission" date="2014-03" db="EMBL/GenBank/DDBJ databases">
        <authorList>
            <person name="Urmite Genomes U."/>
        </authorList>
    </citation>
    <scope>NUCLEOTIDE SEQUENCE [LARGE SCALE GENOMIC DNA]</scope>
    <source>
        <strain evidence="1 2">Vm-5</strain>
    </source>
</reference>
<reference evidence="2" key="2">
    <citation type="submission" date="2014-05" db="EMBL/GenBank/DDBJ databases">
        <title>Draft genome sequence of Virgibacillus massiliensis Vm-5.</title>
        <authorList>
            <person name="Khelaifia S."/>
            <person name="Croce O."/>
            <person name="Lagier J.C."/>
            <person name="Raoult D."/>
        </authorList>
    </citation>
    <scope>NUCLEOTIDE SEQUENCE [LARGE SCALE GENOMIC DNA]</scope>
    <source>
        <strain evidence="2">Vm-5</strain>
    </source>
</reference>
<evidence type="ECO:0000313" key="2">
    <source>
        <dbReference type="Proteomes" id="UP000028875"/>
    </source>
</evidence>
<keyword evidence="2" id="KW-1185">Reference proteome</keyword>
<proteinExistence type="predicted"/>
<dbReference type="EMBL" id="CCDP010000004">
    <property type="protein sequence ID" value="CDQ41987.1"/>
    <property type="molecule type" value="Genomic_DNA"/>
</dbReference>
<name>A0A024QIF0_9BACI</name>
<dbReference type="Proteomes" id="UP000028875">
    <property type="component" value="Unassembled WGS sequence"/>
</dbReference>
<evidence type="ECO:0000313" key="1">
    <source>
        <dbReference type="EMBL" id="CDQ41987.1"/>
    </source>
</evidence>
<protein>
    <submittedName>
        <fullName evidence="1">Uncharacterized protein</fullName>
    </submittedName>
</protein>
<comment type="caution">
    <text evidence="1">The sequence shown here is derived from an EMBL/GenBank/DDBJ whole genome shotgun (WGS) entry which is preliminary data.</text>
</comment>
<accession>A0A024QIF0</accession>
<gene>
    <name evidence="1" type="ORF">BN990_04366</name>
</gene>
<dbReference type="AlphaFoldDB" id="A0A024QIF0"/>
<organism evidence="1 2">
    <name type="scientific">Virgibacillus massiliensis</name>
    <dbReference type="NCBI Taxonomy" id="1462526"/>
    <lineage>
        <taxon>Bacteria</taxon>
        <taxon>Bacillati</taxon>
        <taxon>Bacillota</taxon>
        <taxon>Bacilli</taxon>
        <taxon>Bacillales</taxon>
        <taxon>Bacillaceae</taxon>
        <taxon>Virgibacillus</taxon>
    </lineage>
</organism>